<evidence type="ECO:0000313" key="1">
    <source>
        <dbReference type="EMBL" id="MCO1336072.1"/>
    </source>
</evidence>
<accession>A0A9X2J5Z1</accession>
<dbReference type="RefSeq" id="WP_252471427.1">
    <property type="nucleotide sequence ID" value="NZ_JALBWM010000103.1"/>
</dbReference>
<reference evidence="1" key="1">
    <citation type="journal article" date="2022" name="Arch. Microbiol.">
        <title>Microbulbifer okhotskensis sp. nov., isolated from a deep bottom sediment of the Okhotsk Sea.</title>
        <authorList>
            <person name="Romanenko L."/>
            <person name="Kurilenko V."/>
            <person name="Otstavnykh N."/>
            <person name="Velansky P."/>
            <person name="Isaeva M."/>
            <person name="Mikhailov V."/>
        </authorList>
    </citation>
    <scope>NUCLEOTIDE SEQUENCE</scope>
    <source>
        <strain evidence="1">OS29</strain>
    </source>
</reference>
<evidence type="ECO:0000313" key="2">
    <source>
        <dbReference type="Proteomes" id="UP001139028"/>
    </source>
</evidence>
<gene>
    <name evidence="1" type="ORF">MO867_17210</name>
</gene>
<comment type="caution">
    <text evidence="1">The sequence shown here is derived from an EMBL/GenBank/DDBJ whole genome shotgun (WGS) entry which is preliminary data.</text>
</comment>
<protein>
    <submittedName>
        <fullName evidence="1">Uncharacterized protein</fullName>
    </submittedName>
</protein>
<dbReference type="EMBL" id="JALBWM010000103">
    <property type="protein sequence ID" value="MCO1336072.1"/>
    <property type="molecule type" value="Genomic_DNA"/>
</dbReference>
<proteinExistence type="predicted"/>
<organism evidence="1 2">
    <name type="scientific">Microbulbifer okhotskensis</name>
    <dbReference type="NCBI Taxonomy" id="2926617"/>
    <lineage>
        <taxon>Bacteria</taxon>
        <taxon>Pseudomonadati</taxon>
        <taxon>Pseudomonadota</taxon>
        <taxon>Gammaproteobacteria</taxon>
        <taxon>Cellvibrionales</taxon>
        <taxon>Microbulbiferaceae</taxon>
        <taxon>Microbulbifer</taxon>
    </lineage>
</organism>
<dbReference type="AlphaFoldDB" id="A0A9X2J5Z1"/>
<keyword evidence="2" id="KW-1185">Reference proteome</keyword>
<sequence>MNISIKPIEKFTVEVDGVAIGEFEKVSSWEGFIKLQNPKGYIIAADNSTPFTEIMGGIFGDIFGSRTETFQVLKASENLIPS</sequence>
<dbReference type="Proteomes" id="UP001139028">
    <property type="component" value="Unassembled WGS sequence"/>
</dbReference>
<name>A0A9X2J5Z1_9GAMM</name>